<geneLocation type="plasmid" evidence="9">
    <name>pnve414</name>
</geneLocation>
<dbReference type="GO" id="GO:0015658">
    <property type="term" value="F:branched-chain amino acid transmembrane transporter activity"/>
    <property type="evidence" value="ECO:0007669"/>
    <property type="project" value="InterPro"/>
</dbReference>
<evidence type="ECO:0000256" key="3">
    <source>
        <dbReference type="ARBA" id="ARBA00022692"/>
    </source>
</evidence>
<keyword evidence="5 7" id="KW-0472">Membrane</keyword>
<name>A0A4P8WMM3_9EURY</name>
<evidence type="ECO:0000256" key="7">
    <source>
        <dbReference type="SAM" id="Phobius"/>
    </source>
</evidence>
<dbReference type="Pfam" id="PF02653">
    <property type="entry name" value="BPD_transp_2"/>
    <property type="match status" value="1"/>
</dbReference>
<evidence type="ECO:0000256" key="4">
    <source>
        <dbReference type="ARBA" id="ARBA00022989"/>
    </source>
</evidence>
<proteinExistence type="predicted"/>
<evidence type="ECO:0000256" key="2">
    <source>
        <dbReference type="ARBA" id="ARBA00022475"/>
    </source>
</evidence>
<dbReference type="InterPro" id="IPR043428">
    <property type="entry name" value="LivM-like"/>
</dbReference>
<dbReference type="OrthoDB" id="43815at2157"/>
<dbReference type="GeneID" id="40267885"/>
<reference evidence="9" key="1">
    <citation type="submission" date="2019-05" db="EMBL/GenBank/DDBJ databases">
        <title>Genome sequence and methylation pattern of the halophilic Archaeon Natrinema versiforme BOL5-4.</title>
        <authorList>
            <person name="DasSarma P."/>
            <person name="Anton B.P."/>
            <person name="DasSarma S.L."/>
            <person name="Martinez F.L."/>
            <person name="Guzman D."/>
            <person name="Roberts R.J."/>
            <person name="DasSarma S."/>
        </authorList>
    </citation>
    <scope>NUCLEOTIDE SEQUENCE [LARGE SCALE GENOMIC DNA]</scope>
    <source>
        <strain evidence="9">BOL5-4</strain>
        <plasmid evidence="9">pnve414</plasmid>
    </source>
</reference>
<dbReference type="GO" id="GO:0005886">
    <property type="term" value="C:plasma membrane"/>
    <property type="evidence" value="ECO:0007669"/>
    <property type="project" value="UniProtKB-SubCell"/>
</dbReference>
<evidence type="ECO:0000313" key="9">
    <source>
        <dbReference type="Proteomes" id="UP000302218"/>
    </source>
</evidence>
<dbReference type="PANTHER" id="PTHR30482">
    <property type="entry name" value="HIGH-AFFINITY BRANCHED-CHAIN AMINO ACID TRANSPORT SYSTEM PERMEASE"/>
    <property type="match status" value="1"/>
</dbReference>
<feature type="transmembrane region" description="Helical" evidence="7">
    <location>
        <begin position="229"/>
        <end position="253"/>
    </location>
</feature>
<dbReference type="CDD" id="cd06581">
    <property type="entry name" value="TM_PBP1_LivM_like"/>
    <property type="match status" value="1"/>
</dbReference>
<accession>A0A4P8WMM3</accession>
<feature type="transmembrane region" description="Helical" evidence="7">
    <location>
        <begin position="129"/>
        <end position="147"/>
    </location>
</feature>
<protein>
    <submittedName>
        <fullName evidence="8">Branched-chain amino acid ABC transporter permease</fullName>
    </submittedName>
</protein>
<keyword evidence="3 7" id="KW-0812">Transmembrane</keyword>
<evidence type="ECO:0000256" key="5">
    <source>
        <dbReference type="ARBA" id="ARBA00023136"/>
    </source>
</evidence>
<feature type="transmembrane region" description="Helical" evidence="7">
    <location>
        <begin position="78"/>
        <end position="97"/>
    </location>
</feature>
<keyword evidence="2" id="KW-1003">Cell membrane</keyword>
<dbReference type="AlphaFoldDB" id="A0A4P8WMM3"/>
<comment type="subcellular location">
    <subcellularLocation>
        <location evidence="1">Cell membrane</location>
        <topology evidence="1">Multi-pass membrane protein</topology>
    </subcellularLocation>
</comment>
<dbReference type="EMBL" id="CP040332">
    <property type="protein sequence ID" value="QCS44847.1"/>
    <property type="molecule type" value="Genomic_DNA"/>
</dbReference>
<evidence type="ECO:0000256" key="6">
    <source>
        <dbReference type="SAM" id="MobiDB-lite"/>
    </source>
</evidence>
<feature type="transmembrane region" description="Helical" evidence="7">
    <location>
        <begin position="46"/>
        <end position="66"/>
    </location>
</feature>
<feature type="transmembrane region" description="Helical" evidence="7">
    <location>
        <begin position="21"/>
        <end position="40"/>
    </location>
</feature>
<feature type="transmembrane region" description="Helical" evidence="7">
    <location>
        <begin position="265"/>
        <end position="290"/>
    </location>
</feature>
<dbReference type="PANTHER" id="PTHR30482:SF10">
    <property type="entry name" value="HIGH-AFFINITY BRANCHED-CHAIN AMINO ACID TRANSPORT PROTEIN BRAE"/>
    <property type="match status" value="1"/>
</dbReference>
<evidence type="ECO:0000256" key="1">
    <source>
        <dbReference type="ARBA" id="ARBA00004651"/>
    </source>
</evidence>
<dbReference type="Proteomes" id="UP000302218">
    <property type="component" value="Plasmid pNVE414"/>
</dbReference>
<evidence type="ECO:0000313" key="8">
    <source>
        <dbReference type="EMBL" id="QCS44847.1"/>
    </source>
</evidence>
<keyword evidence="8" id="KW-0614">Plasmid</keyword>
<dbReference type="KEGG" id="nvr:FEJ81_21395"/>
<organism evidence="8 9">
    <name type="scientific">Natrinema versiforme</name>
    <dbReference type="NCBI Taxonomy" id="88724"/>
    <lineage>
        <taxon>Archaea</taxon>
        <taxon>Methanobacteriati</taxon>
        <taxon>Methanobacteriota</taxon>
        <taxon>Stenosarchaea group</taxon>
        <taxon>Halobacteria</taxon>
        <taxon>Halobacteriales</taxon>
        <taxon>Natrialbaceae</taxon>
        <taxon>Natrinema</taxon>
    </lineage>
</organism>
<dbReference type="InterPro" id="IPR001851">
    <property type="entry name" value="ABC_transp_permease"/>
</dbReference>
<keyword evidence="4 7" id="KW-1133">Transmembrane helix</keyword>
<sequence>MSGLEQHVRESVAKIGRQTGLRSVPLSYVILAFFAATLAIPSLSTSYFFLNTAIYAFLFIGLGHSWNVIGGYAGQISLGHAAMFAIGGYTTAVLFIFYDVTPYVGLVAGGLLAAVAGLALGAITFRLRYHYFSIATLAASLGMSIVFLRWDWIGGAVGLEYPLAEIGNAYAFAFRDRRLYFYVMWAFALATTLFVYRLHTSKLGIYLRAIDMDQELAENAGISAFWYKMYAMGLSSFIAGVGGGLFAQYLLYIDPQTTLKLIRNVEFVLIAVIGGLGTVLGPIVGALIYIPTREYTRTILSGSHTGLDWVIFGTILVLLSIYKPNGLIERRPVIGDRTGRKPNSSEGESDDN</sequence>
<gene>
    <name evidence="8" type="ORF">FEJ81_21395</name>
</gene>
<feature type="transmembrane region" description="Helical" evidence="7">
    <location>
        <begin position="179"/>
        <end position="198"/>
    </location>
</feature>
<feature type="region of interest" description="Disordered" evidence="6">
    <location>
        <begin position="333"/>
        <end position="352"/>
    </location>
</feature>
<feature type="transmembrane region" description="Helical" evidence="7">
    <location>
        <begin position="103"/>
        <end position="122"/>
    </location>
</feature>
<dbReference type="RefSeq" id="WP_138247237.1">
    <property type="nucleotide sequence ID" value="NZ_CP040332.1"/>
</dbReference>